<organism evidence="2 3">
    <name type="scientific">Pseudonocardia halophobica</name>
    <dbReference type="NCBI Taxonomy" id="29401"/>
    <lineage>
        <taxon>Bacteria</taxon>
        <taxon>Bacillati</taxon>
        <taxon>Actinomycetota</taxon>
        <taxon>Actinomycetes</taxon>
        <taxon>Pseudonocardiales</taxon>
        <taxon>Pseudonocardiaceae</taxon>
        <taxon>Pseudonocardia</taxon>
    </lineage>
</organism>
<reference evidence="2" key="1">
    <citation type="journal article" date="2014" name="Int. J. Syst. Evol. Microbiol.">
        <title>Complete genome sequence of Corynebacterium casei LMG S-19264T (=DSM 44701T), isolated from a smear-ripened cheese.</title>
        <authorList>
            <consortium name="US DOE Joint Genome Institute (JGI-PGF)"/>
            <person name="Walter F."/>
            <person name="Albersmeier A."/>
            <person name="Kalinowski J."/>
            <person name="Ruckert C."/>
        </authorList>
    </citation>
    <scope>NUCLEOTIDE SEQUENCE</scope>
    <source>
        <strain evidence="2">VKM Ac-1069</strain>
    </source>
</reference>
<feature type="compositionally biased region" description="Basic and acidic residues" evidence="1">
    <location>
        <begin position="8"/>
        <end position="23"/>
    </location>
</feature>
<feature type="compositionally biased region" description="Basic residues" evidence="1">
    <location>
        <begin position="318"/>
        <end position="328"/>
    </location>
</feature>
<feature type="compositionally biased region" description="Basic and acidic residues" evidence="1">
    <location>
        <begin position="276"/>
        <end position="287"/>
    </location>
</feature>
<feature type="compositionally biased region" description="Basic and acidic residues" evidence="1">
    <location>
        <begin position="201"/>
        <end position="217"/>
    </location>
</feature>
<evidence type="ECO:0000313" key="3">
    <source>
        <dbReference type="Proteomes" id="UP001143463"/>
    </source>
</evidence>
<feature type="region of interest" description="Disordered" evidence="1">
    <location>
        <begin position="201"/>
        <end position="417"/>
    </location>
</feature>
<accession>A0A9W6NU66</accession>
<name>A0A9W6NU66_9PSEU</name>
<dbReference type="AlphaFoldDB" id="A0A9W6NU66"/>
<keyword evidence="3" id="KW-1185">Reference proteome</keyword>
<feature type="compositionally biased region" description="Basic and acidic residues" evidence="1">
    <location>
        <begin position="346"/>
        <end position="361"/>
    </location>
</feature>
<feature type="region of interest" description="Disordered" evidence="1">
    <location>
        <begin position="1"/>
        <end position="23"/>
    </location>
</feature>
<dbReference type="Proteomes" id="UP001143463">
    <property type="component" value="Unassembled WGS sequence"/>
</dbReference>
<dbReference type="EMBL" id="BSFQ01000003">
    <property type="protein sequence ID" value="GLL10015.1"/>
    <property type="molecule type" value="Genomic_DNA"/>
</dbReference>
<proteinExistence type="predicted"/>
<protein>
    <submittedName>
        <fullName evidence="2">Uncharacterized protein</fullName>
    </submittedName>
</protein>
<feature type="compositionally biased region" description="Basic and acidic residues" evidence="1">
    <location>
        <begin position="226"/>
        <end position="242"/>
    </location>
</feature>
<feature type="compositionally biased region" description="Basic residues" evidence="1">
    <location>
        <begin position="408"/>
        <end position="417"/>
    </location>
</feature>
<reference evidence="2" key="2">
    <citation type="submission" date="2023-01" db="EMBL/GenBank/DDBJ databases">
        <authorList>
            <person name="Sun Q."/>
            <person name="Evtushenko L."/>
        </authorList>
    </citation>
    <scope>NUCLEOTIDE SEQUENCE</scope>
    <source>
        <strain evidence="2">VKM Ac-1069</strain>
    </source>
</reference>
<sequence>MPVGVARTHADQGDPRRDGPQEVRIGRAGAVVGHLEHLRPQVRAAVQEVGLGVELDVAGQQDPAGRCGRPEDDGRVVHGGSVLAVDVLRRAVRCQDVEREGGPCEATTRGQLEHRRAGARRLLRDPPQGPGRLVRRPQGDPAGRPAAQRPREAAHVVGVQVRDHHERQRVDAESAQTGIRGAVVRTDVDEDRLARNARGEDERIALADVAGDHDPVRGRPAGADHAGGHQDQRQPDHDREDEQPGAAEPEEHHQHQQHTGQQERATHAGRPGQDCSGDRRGAVGHQHEPRHRRPGEPCAYGGQAGCQRGDHGGEHAQDRRRRDRRHHEQVRQHGHEAELAAQTGDQRSRGDARGRRDREHLGGTLRHTTPLQCRGPARRDQDEGCRREDGQGEAEVDRERRIDDQQHQHGRGHGRNR</sequence>
<evidence type="ECO:0000313" key="2">
    <source>
        <dbReference type="EMBL" id="GLL10015.1"/>
    </source>
</evidence>
<feature type="region of interest" description="Disordered" evidence="1">
    <location>
        <begin position="99"/>
        <end position="154"/>
    </location>
</feature>
<comment type="caution">
    <text evidence="2">The sequence shown here is derived from an EMBL/GenBank/DDBJ whole genome shotgun (WGS) entry which is preliminary data.</text>
</comment>
<feature type="compositionally biased region" description="Basic and acidic residues" evidence="1">
    <location>
        <begin position="329"/>
        <end position="338"/>
    </location>
</feature>
<feature type="compositionally biased region" description="Basic and acidic residues" evidence="1">
    <location>
        <begin position="308"/>
        <end position="317"/>
    </location>
</feature>
<gene>
    <name evidence="2" type="ORF">GCM10017577_11550</name>
</gene>
<evidence type="ECO:0000256" key="1">
    <source>
        <dbReference type="SAM" id="MobiDB-lite"/>
    </source>
</evidence>
<feature type="compositionally biased region" description="Basic and acidic residues" evidence="1">
    <location>
        <begin position="377"/>
        <end position="407"/>
    </location>
</feature>